<keyword evidence="2" id="KW-0560">Oxidoreductase</keyword>
<comment type="caution">
    <text evidence="5">The sequence shown here is derived from an EMBL/GenBank/DDBJ whole genome shotgun (WGS) entry which is preliminary data.</text>
</comment>
<proteinExistence type="predicted"/>
<protein>
    <recommendedName>
        <fullName evidence="4">NAD-dependent epimerase/dehydratase domain-containing protein</fullName>
    </recommendedName>
</protein>
<dbReference type="InterPro" id="IPR001509">
    <property type="entry name" value="Epimerase_deHydtase"/>
</dbReference>
<dbReference type="PANTHER" id="PTHR10366:SF404">
    <property type="entry name" value="CINNAMOYL-COA REDUCTASE 1"/>
    <property type="match status" value="1"/>
</dbReference>
<organism evidence="5 6">
    <name type="scientific">Brassica napus</name>
    <name type="common">Rape</name>
    <dbReference type="NCBI Taxonomy" id="3708"/>
    <lineage>
        <taxon>Eukaryota</taxon>
        <taxon>Viridiplantae</taxon>
        <taxon>Streptophyta</taxon>
        <taxon>Embryophyta</taxon>
        <taxon>Tracheophyta</taxon>
        <taxon>Spermatophyta</taxon>
        <taxon>Magnoliopsida</taxon>
        <taxon>eudicotyledons</taxon>
        <taxon>Gunneridae</taxon>
        <taxon>Pentapetalae</taxon>
        <taxon>rosids</taxon>
        <taxon>malvids</taxon>
        <taxon>Brassicales</taxon>
        <taxon>Brassicaceae</taxon>
        <taxon>Brassiceae</taxon>
        <taxon>Brassica</taxon>
    </lineage>
</organism>
<sequence>MVRPKLSLSTTPEKMPVDESTPVGKTVCVTGAGGYIASWIVKLLLERGYTVKGTVRNPDDPKNTHLRELEGAKERLILCKADLQDYDALKAAIDGCDGVFHTASPVTDDPEQMVEPAVNGAKFVINAAAEAKVKRVAITSSIGAVYMDPNRDPEAVVDESCWSDLEFCKNTKNWYCYGKMVAEQAAWETAEEKGVDMVVLNPVLVLGPPLQPTINASLFHVLKYLTGSAKTYANLTQAYVDVRDVALAHVLVYEAPSASGRYLLAESALHRGEVVEILAKLFPEYPLPTKCKDEKNPRAKPYKFTNQKIKDLGLEFTSTKQSLYDTVKSLQEKGHLPPPPPPSTSEESSQNAYEMVVCKTSCLHEGVNNRWTDAAKASAYKIFAYKLSL</sequence>
<dbReference type="PANTHER" id="PTHR10366">
    <property type="entry name" value="NAD DEPENDENT EPIMERASE/DEHYDRATASE"/>
    <property type="match status" value="1"/>
</dbReference>
<dbReference type="Pfam" id="PF01370">
    <property type="entry name" value="Epimerase"/>
    <property type="match status" value="1"/>
</dbReference>
<keyword evidence="1" id="KW-0521">NADP</keyword>
<gene>
    <name evidence="5" type="ORF">HID58_036432</name>
</gene>
<dbReference type="CDD" id="cd08958">
    <property type="entry name" value="FR_SDR_e"/>
    <property type="match status" value="1"/>
</dbReference>
<evidence type="ECO:0000256" key="1">
    <source>
        <dbReference type="ARBA" id="ARBA00022857"/>
    </source>
</evidence>
<evidence type="ECO:0000256" key="2">
    <source>
        <dbReference type="ARBA" id="ARBA00023002"/>
    </source>
</evidence>
<feature type="domain" description="NAD-dependent epimerase/dehydratase" evidence="4">
    <location>
        <begin position="27"/>
        <end position="259"/>
    </location>
</feature>
<dbReference type="Gene3D" id="3.40.50.720">
    <property type="entry name" value="NAD(P)-binding Rossmann-like Domain"/>
    <property type="match status" value="1"/>
</dbReference>
<evidence type="ECO:0000313" key="6">
    <source>
        <dbReference type="Proteomes" id="UP000824890"/>
    </source>
</evidence>
<accession>A0ABQ8C7Q1</accession>
<feature type="region of interest" description="Disordered" evidence="3">
    <location>
        <begin position="1"/>
        <end position="21"/>
    </location>
</feature>
<dbReference type="EMBL" id="JAGKQM010000009">
    <property type="protein sequence ID" value="KAH0913111.1"/>
    <property type="molecule type" value="Genomic_DNA"/>
</dbReference>
<reference evidence="5 6" key="1">
    <citation type="submission" date="2021-05" db="EMBL/GenBank/DDBJ databases">
        <title>Genome Assembly of Synthetic Allotetraploid Brassica napus Reveals Homoeologous Exchanges between Subgenomes.</title>
        <authorList>
            <person name="Davis J.T."/>
        </authorList>
    </citation>
    <scope>NUCLEOTIDE SEQUENCE [LARGE SCALE GENOMIC DNA]</scope>
    <source>
        <strain evidence="6">cv. Da-Ae</strain>
        <tissue evidence="5">Seedling</tissue>
    </source>
</reference>
<keyword evidence="6" id="KW-1185">Reference proteome</keyword>
<dbReference type="InterPro" id="IPR036291">
    <property type="entry name" value="NAD(P)-bd_dom_sf"/>
</dbReference>
<evidence type="ECO:0000313" key="5">
    <source>
        <dbReference type="EMBL" id="KAH0913111.1"/>
    </source>
</evidence>
<dbReference type="InterPro" id="IPR050425">
    <property type="entry name" value="NAD(P)_dehydrat-like"/>
</dbReference>
<dbReference type="Proteomes" id="UP000824890">
    <property type="component" value="Unassembled WGS sequence"/>
</dbReference>
<evidence type="ECO:0000256" key="3">
    <source>
        <dbReference type="SAM" id="MobiDB-lite"/>
    </source>
</evidence>
<evidence type="ECO:0000259" key="4">
    <source>
        <dbReference type="Pfam" id="PF01370"/>
    </source>
</evidence>
<feature type="region of interest" description="Disordered" evidence="3">
    <location>
        <begin position="331"/>
        <end position="350"/>
    </location>
</feature>
<name>A0ABQ8C7Q1_BRANA</name>
<dbReference type="SUPFAM" id="SSF51735">
    <property type="entry name" value="NAD(P)-binding Rossmann-fold domains"/>
    <property type="match status" value="1"/>
</dbReference>